<dbReference type="Gene3D" id="1.10.510.10">
    <property type="entry name" value="Transferase(Phosphotransferase) domain 1"/>
    <property type="match status" value="1"/>
</dbReference>
<dbReference type="AlphaFoldDB" id="A0A409VKX2"/>
<dbReference type="Proteomes" id="UP000284706">
    <property type="component" value="Unassembled WGS sequence"/>
</dbReference>
<name>A0A409VKX2_9AGAR</name>
<dbReference type="OrthoDB" id="2523749at2759"/>
<proteinExistence type="predicted"/>
<reference evidence="1 2" key="1">
    <citation type="journal article" date="2018" name="Evol. Lett.">
        <title>Horizontal gene cluster transfer increased hallucinogenic mushroom diversity.</title>
        <authorList>
            <person name="Reynolds H.T."/>
            <person name="Vijayakumar V."/>
            <person name="Gluck-Thaler E."/>
            <person name="Korotkin H.B."/>
            <person name="Matheny P.B."/>
            <person name="Slot J.C."/>
        </authorList>
    </citation>
    <scope>NUCLEOTIDE SEQUENCE [LARGE SCALE GENOMIC DNA]</scope>
    <source>
        <strain evidence="1 2">SRW20</strain>
    </source>
</reference>
<evidence type="ECO:0008006" key="3">
    <source>
        <dbReference type="Google" id="ProtNLM"/>
    </source>
</evidence>
<organism evidence="1 2">
    <name type="scientific">Gymnopilus dilepis</name>
    <dbReference type="NCBI Taxonomy" id="231916"/>
    <lineage>
        <taxon>Eukaryota</taxon>
        <taxon>Fungi</taxon>
        <taxon>Dikarya</taxon>
        <taxon>Basidiomycota</taxon>
        <taxon>Agaricomycotina</taxon>
        <taxon>Agaricomycetes</taxon>
        <taxon>Agaricomycetidae</taxon>
        <taxon>Agaricales</taxon>
        <taxon>Agaricineae</taxon>
        <taxon>Hymenogastraceae</taxon>
        <taxon>Gymnopilus</taxon>
    </lineage>
</organism>
<protein>
    <recommendedName>
        <fullName evidence="3">Non-specific serine/threonine protein kinase</fullName>
    </recommendedName>
</protein>
<keyword evidence="2" id="KW-1185">Reference proteome</keyword>
<dbReference type="STRING" id="231916.A0A409VKX2"/>
<evidence type="ECO:0000313" key="2">
    <source>
        <dbReference type="Proteomes" id="UP000284706"/>
    </source>
</evidence>
<accession>A0A409VKX2</accession>
<dbReference type="InterPro" id="IPR011009">
    <property type="entry name" value="Kinase-like_dom_sf"/>
</dbReference>
<dbReference type="EMBL" id="NHYE01005618">
    <property type="protein sequence ID" value="PPQ66921.1"/>
    <property type="molecule type" value="Genomic_DNA"/>
</dbReference>
<evidence type="ECO:0000313" key="1">
    <source>
        <dbReference type="EMBL" id="PPQ66921.1"/>
    </source>
</evidence>
<comment type="caution">
    <text evidence="1">The sequence shown here is derived from an EMBL/GenBank/DDBJ whole genome shotgun (WGS) entry which is preliminary data.</text>
</comment>
<gene>
    <name evidence="1" type="ORF">CVT26_010010</name>
</gene>
<dbReference type="SUPFAM" id="SSF56112">
    <property type="entry name" value="Protein kinase-like (PK-like)"/>
    <property type="match status" value="1"/>
</dbReference>
<dbReference type="InParanoid" id="A0A409VKX2"/>
<sequence>MVILNVKFPEEWPGWKIRECQLNSMPLASGNCTRTSVTVPSEDVITVKVDPNLDTDPFSDSPVFRGEFQESVLFNNTPAVALKFAMRDDLIDDLVKEAKIYSGPLAPLQGSACPRSYGLYVGAIDGGMNIACLVLEYCGRVLPMPFPLLPLDLRVKILQRLGEIHRQGLLHGDFAERNVLEKDGDVRLIDFDNAVFGHECGCDMNFHPGEEAPEKASFGCDRLWEVCKHAMQIWKWFVQFVTIIIIFYLTHNAQTQVS</sequence>